<dbReference type="SMR" id="A0A8T3AGA5"/>
<dbReference type="PANTHER" id="PTHR33116:SF78">
    <property type="entry name" value="OS12G0587133 PROTEIN"/>
    <property type="match status" value="1"/>
</dbReference>
<evidence type="ECO:0000313" key="3">
    <source>
        <dbReference type="Proteomes" id="UP000829196"/>
    </source>
</evidence>
<dbReference type="AlphaFoldDB" id="A0A8T3AGA5"/>
<dbReference type="PROSITE" id="PS50878">
    <property type="entry name" value="RT_POL"/>
    <property type="match status" value="1"/>
</dbReference>
<protein>
    <recommendedName>
        <fullName evidence="1">Reverse transcriptase domain-containing protein</fullName>
    </recommendedName>
</protein>
<dbReference type="PANTHER" id="PTHR33116">
    <property type="entry name" value="REVERSE TRANSCRIPTASE ZINC-BINDING DOMAIN-CONTAINING PROTEIN-RELATED-RELATED"/>
    <property type="match status" value="1"/>
</dbReference>
<comment type="caution">
    <text evidence="2">The sequence shown here is derived from an EMBL/GenBank/DDBJ whole genome shotgun (WGS) entry which is preliminary data.</text>
</comment>
<proteinExistence type="predicted"/>
<organism evidence="2 3">
    <name type="scientific">Dendrobium nobile</name>
    <name type="common">Orchid</name>
    <dbReference type="NCBI Taxonomy" id="94219"/>
    <lineage>
        <taxon>Eukaryota</taxon>
        <taxon>Viridiplantae</taxon>
        <taxon>Streptophyta</taxon>
        <taxon>Embryophyta</taxon>
        <taxon>Tracheophyta</taxon>
        <taxon>Spermatophyta</taxon>
        <taxon>Magnoliopsida</taxon>
        <taxon>Liliopsida</taxon>
        <taxon>Asparagales</taxon>
        <taxon>Orchidaceae</taxon>
        <taxon>Epidendroideae</taxon>
        <taxon>Malaxideae</taxon>
        <taxon>Dendrobiinae</taxon>
        <taxon>Dendrobium</taxon>
    </lineage>
</organism>
<dbReference type="CDD" id="cd01650">
    <property type="entry name" value="RT_nLTR_like"/>
    <property type="match status" value="1"/>
</dbReference>
<sequence length="942" mass="106949">MDGFWDAVISAFSKHSSGSPIANLYHKLRALKTELKMKSWSNSDFLKEKIVWLETNQKLIMDQIHPNSSDPLLAVNLKHINSSLSFLHKAWASWILQRAKANWITNGEDDLGFLFARIKNRNNINKIKEISTSDGHFSNHSDIAKAIVDHFNRIFNFPRPENTGPFIIPKGNSIPDHLIQGLLAPVTDLEIKEVVFAGANGSAPGPDGFTFEFYKNSWELTGFYVCQAIKNFFKDGTLPNSVKATAIVLIPKNSHATHINDYRPISLCNTFYKIIAKLLANRMKEIMPLIIHESQAGFIKNRISSDNIILANEILRDFGSRKGKEFFCAKLDIQKAFDSVSRDFIIARLHEKGFPPKFISWIKSCILEVPFSVCINGALEGFFQSTSGLRQGCPLSPLLFAIAMDTFSCALDAGRFHGIKNGSNAYNHLLYADDVLVFGPASIPNALALNDTLELFANVSGLHINKNKCSILFSHPSALNDDIYRILGFTISDVFLKYLGIPISPKRLTSTYFQPLLSRLSALLAGWKVKFLSFAGRIQYLKFTIANTIAYWIRGAIIPKSCCKCIDRMCAKFLYHGSPTEKKLHLIAWKNTCLPTCFGGLGIPDINSIQFGHNCSFIWRFYNSSTLTSKWLKSKYLSPYKPPLQSASNFWKSICSAAARIKHLLKFHIINTNSNLSLFWDPWLNGSSLKNLFPHLPTSLHEVKEFIFNGCWNLRGSLPVAVCSLADSIPISDENWNITWIGEGQPNFKTFKMLYFVDYGKVTWHKFIWHKHYAIRFSSFAWLAVMKGLKTADILSERNININLICPLCGKEEESISHLFFQCDFSFKMLITLIPDAGNFLLRPTILQIFEFLDEIQRFNSNERNFSFLMICCLVYFIWRERNSRRFTQKKASPMAVLNLAASAIVLKSRRWKNWENFAASFPSCYIRQSGFHVDQTPATGL</sequence>
<evidence type="ECO:0000259" key="1">
    <source>
        <dbReference type="PROSITE" id="PS50878"/>
    </source>
</evidence>
<gene>
    <name evidence="2" type="ORF">KFK09_025231</name>
</gene>
<dbReference type="EMBL" id="JAGYWB010000017">
    <property type="protein sequence ID" value="KAI0495084.1"/>
    <property type="molecule type" value="Genomic_DNA"/>
</dbReference>
<dbReference type="InterPro" id="IPR000477">
    <property type="entry name" value="RT_dom"/>
</dbReference>
<accession>A0A8T3AGA5</accession>
<name>A0A8T3AGA5_DENNO</name>
<reference evidence="2" key="1">
    <citation type="journal article" date="2022" name="Front. Genet.">
        <title>Chromosome-Scale Assembly of the Dendrobium nobile Genome Provides Insights Into the Molecular Mechanism of the Biosynthesis of the Medicinal Active Ingredient of Dendrobium.</title>
        <authorList>
            <person name="Xu Q."/>
            <person name="Niu S.-C."/>
            <person name="Li K.-L."/>
            <person name="Zheng P.-J."/>
            <person name="Zhang X.-J."/>
            <person name="Jia Y."/>
            <person name="Liu Y."/>
            <person name="Niu Y.-X."/>
            <person name="Yu L.-H."/>
            <person name="Chen D.-F."/>
            <person name="Zhang G.-Q."/>
        </authorList>
    </citation>
    <scope>NUCLEOTIDE SEQUENCE</scope>
    <source>
        <tissue evidence="2">Leaf</tissue>
    </source>
</reference>
<feature type="domain" description="Reverse transcriptase" evidence="1">
    <location>
        <begin position="231"/>
        <end position="491"/>
    </location>
</feature>
<dbReference type="InterPro" id="IPR043502">
    <property type="entry name" value="DNA/RNA_pol_sf"/>
</dbReference>
<dbReference type="InterPro" id="IPR026960">
    <property type="entry name" value="RVT-Znf"/>
</dbReference>
<dbReference type="Pfam" id="PF00078">
    <property type="entry name" value="RVT_1"/>
    <property type="match status" value="1"/>
</dbReference>
<dbReference type="SUPFAM" id="SSF56672">
    <property type="entry name" value="DNA/RNA polymerases"/>
    <property type="match status" value="1"/>
</dbReference>
<dbReference type="OrthoDB" id="668162at2759"/>
<dbReference type="Proteomes" id="UP000829196">
    <property type="component" value="Unassembled WGS sequence"/>
</dbReference>
<dbReference type="Pfam" id="PF13966">
    <property type="entry name" value="zf-RVT"/>
    <property type="match status" value="1"/>
</dbReference>
<evidence type="ECO:0000313" key="2">
    <source>
        <dbReference type="EMBL" id="KAI0495084.1"/>
    </source>
</evidence>
<keyword evidence="3" id="KW-1185">Reference proteome</keyword>